<proteinExistence type="predicted"/>
<reference evidence="1" key="1">
    <citation type="submission" date="2019-08" db="EMBL/GenBank/DDBJ databases">
        <authorList>
            <person name="Kucharzyk K."/>
            <person name="Murdoch R.W."/>
            <person name="Higgins S."/>
            <person name="Loffler F."/>
        </authorList>
    </citation>
    <scope>NUCLEOTIDE SEQUENCE</scope>
</reference>
<dbReference type="InterPro" id="IPR010727">
    <property type="entry name" value="DUF1302"/>
</dbReference>
<protein>
    <recommendedName>
        <fullName evidence="2">Outer membrane protein beta-barrel domain-containing protein</fullName>
    </recommendedName>
</protein>
<gene>
    <name evidence="1" type="ORF">SDC9_10134</name>
</gene>
<sequence>MKKHLKIFVSFALLSLLVFLGAPALGAQAFGFGDSEEEPEGAAAGAGPASIGSVVGGELSFSFLGFPEELFDGNFTNSTVLPAAALFLNASGSKVEAHVALKLDEDLLVNRPGDILDEAWLRIFSGQTIIQGGLMRLTWGRADSLSVLDILNPKDSSDLTLRDEQERKIPVPMLRVNQGLGAGLTAELAYLPWFEGNRIAMSGPWVASQMKPFVSATFNTPATKSFDYGQAGLRLNASLSGFDLGTQYFYGRLTTPYIDTTDAAMYLLGVPGTTIDLGYNPYHQIGADAAFVLGGFNLRLEAGINLTEDSAGTDPLVYNQHIVWSAGFDRDLFAGINLNFQSSGKVRLRHDKITSPLDIESGTDITSTQLAALLSRPFLRDRLKVELLGILGAEKLDYMIEPGLVLSVGDAEIALRGRYFGGDSAGELGQFNDKSYISLSSKYKF</sequence>
<evidence type="ECO:0008006" key="2">
    <source>
        <dbReference type="Google" id="ProtNLM"/>
    </source>
</evidence>
<organism evidence="1">
    <name type="scientific">bioreactor metagenome</name>
    <dbReference type="NCBI Taxonomy" id="1076179"/>
    <lineage>
        <taxon>unclassified sequences</taxon>
        <taxon>metagenomes</taxon>
        <taxon>ecological metagenomes</taxon>
    </lineage>
</organism>
<accession>A0A644TCH8</accession>
<dbReference type="AlphaFoldDB" id="A0A644TCH8"/>
<dbReference type="Pfam" id="PF06980">
    <property type="entry name" value="DUF1302"/>
    <property type="match status" value="1"/>
</dbReference>
<name>A0A644TCH8_9ZZZZ</name>
<comment type="caution">
    <text evidence="1">The sequence shown here is derived from an EMBL/GenBank/DDBJ whole genome shotgun (WGS) entry which is preliminary data.</text>
</comment>
<evidence type="ECO:0000313" key="1">
    <source>
        <dbReference type="EMBL" id="MPL64479.1"/>
    </source>
</evidence>
<dbReference type="EMBL" id="VSSQ01000025">
    <property type="protein sequence ID" value="MPL64479.1"/>
    <property type="molecule type" value="Genomic_DNA"/>
</dbReference>